<dbReference type="RefSeq" id="WP_089760112.1">
    <property type="nucleotide sequence ID" value="NZ_FNGO01000010.1"/>
</dbReference>
<dbReference type="AlphaFoldDB" id="A0A1G9NL65"/>
<evidence type="ECO:0000313" key="1">
    <source>
        <dbReference type="EMBL" id="SDL87063.1"/>
    </source>
</evidence>
<reference evidence="1 2" key="1">
    <citation type="submission" date="2016-10" db="EMBL/GenBank/DDBJ databases">
        <authorList>
            <person name="de Groot N.N."/>
        </authorList>
    </citation>
    <scope>NUCLEOTIDE SEQUENCE [LARGE SCALE GENOMIC DNA]</scope>
    <source>
        <strain evidence="1 2">SLAS-1</strain>
    </source>
</reference>
<dbReference type="EMBL" id="FNGO01000010">
    <property type="protein sequence ID" value="SDL87063.1"/>
    <property type="molecule type" value="Genomic_DNA"/>
</dbReference>
<keyword evidence="2" id="KW-1185">Reference proteome</keyword>
<dbReference type="STRING" id="321763.SAMN04488692_110110"/>
<accession>A0A1G9NL65</accession>
<protein>
    <submittedName>
        <fullName evidence="1">Uncharacterized protein</fullName>
    </submittedName>
</protein>
<organism evidence="1 2">
    <name type="scientific">Halarsenatibacter silvermanii</name>
    <dbReference type="NCBI Taxonomy" id="321763"/>
    <lineage>
        <taxon>Bacteria</taxon>
        <taxon>Bacillati</taxon>
        <taxon>Bacillota</taxon>
        <taxon>Clostridia</taxon>
        <taxon>Halanaerobiales</taxon>
        <taxon>Halarsenatibacteraceae</taxon>
        <taxon>Halarsenatibacter</taxon>
    </lineage>
</organism>
<sequence>MSFVAREGEKIFANLGESIFGMIYISPNNNYIILNENLSQVIKEEAFDYWTEYLEFFSPQHSFLFDENFQAFDLK</sequence>
<name>A0A1G9NL65_9FIRM</name>
<dbReference type="Proteomes" id="UP000199476">
    <property type="component" value="Unassembled WGS sequence"/>
</dbReference>
<gene>
    <name evidence="1" type="ORF">SAMN04488692_110110</name>
</gene>
<evidence type="ECO:0000313" key="2">
    <source>
        <dbReference type="Proteomes" id="UP000199476"/>
    </source>
</evidence>
<proteinExistence type="predicted"/>